<dbReference type="RefSeq" id="WP_343766216.1">
    <property type="nucleotide sequence ID" value="NZ_BAAAFG010000015.1"/>
</dbReference>
<feature type="transmembrane region" description="Helical" evidence="7">
    <location>
        <begin position="266"/>
        <end position="288"/>
    </location>
</feature>
<keyword evidence="2" id="KW-0813">Transport</keyword>
<accession>A0ABN1MHI9</accession>
<dbReference type="InterPro" id="IPR036259">
    <property type="entry name" value="MFS_trans_sf"/>
</dbReference>
<dbReference type="Pfam" id="PF05977">
    <property type="entry name" value="MFS_3"/>
    <property type="match status" value="1"/>
</dbReference>
<comment type="subcellular location">
    <subcellularLocation>
        <location evidence="1">Cell membrane</location>
        <topology evidence="1">Multi-pass membrane protein</topology>
    </subcellularLocation>
</comment>
<evidence type="ECO:0000256" key="7">
    <source>
        <dbReference type="SAM" id="Phobius"/>
    </source>
</evidence>
<keyword evidence="3" id="KW-1003">Cell membrane</keyword>
<protein>
    <submittedName>
        <fullName evidence="8">Nickel resistance MFS transporter NreB</fullName>
    </submittedName>
</protein>
<feature type="transmembrane region" description="Helical" evidence="7">
    <location>
        <begin position="179"/>
        <end position="199"/>
    </location>
</feature>
<dbReference type="InterPro" id="IPR010290">
    <property type="entry name" value="TM_effector"/>
</dbReference>
<comment type="caution">
    <text evidence="8">The sequence shown here is derived from an EMBL/GenBank/DDBJ whole genome shotgun (WGS) entry which is preliminary data.</text>
</comment>
<evidence type="ECO:0000313" key="8">
    <source>
        <dbReference type="EMBL" id="GAA0872606.1"/>
    </source>
</evidence>
<feature type="transmembrane region" description="Helical" evidence="7">
    <location>
        <begin position="300"/>
        <end position="325"/>
    </location>
</feature>
<organism evidence="8 9">
    <name type="scientific">Gangjinia marincola</name>
    <dbReference type="NCBI Taxonomy" id="578463"/>
    <lineage>
        <taxon>Bacteria</taxon>
        <taxon>Pseudomonadati</taxon>
        <taxon>Bacteroidota</taxon>
        <taxon>Flavobacteriia</taxon>
        <taxon>Flavobacteriales</taxon>
        <taxon>Flavobacteriaceae</taxon>
        <taxon>Gangjinia</taxon>
    </lineage>
</organism>
<dbReference type="PANTHER" id="PTHR23513">
    <property type="entry name" value="INTEGRAL MEMBRANE EFFLUX PROTEIN-RELATED"/>
    <property type="match status" value="1"/>
</dbReference>
<dbReference type="PANTHER" id="PTHR23513:SF9">
    <property type="entry name" value="ENTEROBACTIN EXPORTER ENTS"/>
    <property type="match status" value="1"/>
</dbReference>
<dbReference type="Proteomes" id="UP001500507">
    <property type="component" value="Unassembled WGS sequence"/>
</dbReference>
<evidence type="ECO:0000256" key="2">
    <source>
        <dbReference type="ARBA" id="ARBA00022448"/>
    </source>
</evidence>
<dbReference type="SUPFAM" id="SSF103473">
    <property type="entry name" value="MFS general substrate transporter"/>
    <property type="match status" value="1"/>
</dbReference>
<evidence type="ECO:0000256" key="6">
    <source>
        <dbReference type="ARBA" id="ARBA00023136"/>
    </source>
</evidence>
<evidence type="ECO:0000256" key="1">
    <source>
        <dbReference type="ARBA" id="ARBA00004651"/>
    </source>
</evidence>
<evidence type="ECO:0000256" key="5">
    <source>
        <dbReference type="ARBA" id="ARBA00022989"/>
    </source>
</evidence>
<feature type="transmembrane region" description="Helical" evidence="7">
    <location>
        <begin position="153"/>
        <end position="173"/>
    </location>
</feature>
<feature type="transmembrane region" description="Helical" evidence="7">
    <location>
        <begin position="112"/>
        <end position="141"/>
    </location>
</feature>
<feature type="transmembrane region" description="Helical" evidence="7">
    <location>
        <begin position="48"/>
        <end position="68"/>
    </location>
</feature>
<reference evidence="8 9" key="1">
    <citation type="journal article" date="2019" name="Int. J. Syst. Evol. Microbiol.">
        <title>The Global Catalogue of Microorganisms (GCM) 10K type strain sequencing project: providing services to taxonomists for standard genome sequencing and annotation.</title>
        <authorList>
            <consortium name="The Broad Institute Genomics Platform"/>
            <consortium name="The Broad Institute Genome Sequencing Center for Infectious Disease"/>
            <person name="Wu L."/>
            <person name="Ma J."/>
        </authorList>
    </citation>
    <scope>NUCLEOTIDE SEQUENCE [LARGE SCALE GENOMIC DNA]</scope>
    <source>
        <strain evidence="8 9">JCM 16082</strain>
    </source>
</reference>
<feature type="transmembrane region" description="Helical" evidence="7">
    <location>
        <begin position="15"/>
        <end position="36"/>
    </location>
</feature>
<keyword evidence="9" id="KW-1185">Reference proteome</keyword>
<evidence type="ECO:0000256" key="3">
    <source>
        <dbReference type="ARBA" id="ARBA00022475"/>
    </source>
</evidence>
<keyword evidence="6 7" id="KW-0472">Membrane</keyword>
<keyword evidence="4 7" id="KW-0812">Transmembrane</keyword>
<keyword evidence="5 7" id="KW-1133">Transmembrane helix</keyword>
<feature type="transmembrane region" description="Helical" evidence="7">
    <location>
        <begin position="80"/>
        <end position="100"/>
    </location>
</feature>
<evidence type="ECO:0000256" key="4">
    <source>
        <dbReference type="ARBA" id="ARBA00022692"/>
    </source>
</evidence>
<gene>
    <name evidence="8" type="primary">nreB</name>
    <name evidence="8" type="ORF">GCM10009117_17530</name>
</gene>
<feature type="transmembrane region" description="Helical" evidence="7">
    <location>
        <begin position="378"/>
        <end position="402"/>
    </location>
</feature>
<name>A0ABN1MHI9_9FLAO</name>
<evidence type="ECO:0000313" key="9">
    <source>
        <dbReference type="Proteomes" id="UP001500507"/>
    </source>
</evidence>
<proteinExistence type="predicted"/>
<sequence length="422" mass="46217">MPKNDPYAALRFKEFNIFLVMRFALVFAWSMQFIVIEWQVYSITKNPLSLGIIGLMEIIPAFTMALFAGHIVDQREKRNLLALCIGAFSLISFGLFLLTWPKIVSDWSKDYILFGIYALVFCGGFLRSFFGPTIFSLIALIVPKRIYPNAATWSSSTWQMASVLGPATGGFLIHRIGVHWTLCIIFGLVLFSLAVLFSIPKKPILNPNIGEPVLKSLKEGIRFVRNTKAIIGALTLDMVAVLFGGAVALLPVFAQDILEVGSEGFGVLRAAPAVGAFLTMLTTAYLPISKNAGKKLLATIFGFGICIIVFGLSTIFWVSVVALFFSGVTDGVSMVIRQTILQLKTPDHMRGRVASVNSMFVGSSNELGAFESGVTAKLMGTVTAVVFGGSMTLLTVVTTWFASPSFRNLDLRKDVEEHEKEH</sequence>
<dbReference type="Gene3D" id="1.20.1250.20">
    <property type="entry name" value="MFS general substrate transporter like domains"/>
    <property type="match status" value="1"/>
</dbReference>
<dbReference type="CDD" id="cd06173">
    <property type="entry name" value="MFS_MefA_like"/>
    <property type="match status" value="1"/>
</dbReference>
<feature type="transmembrane region" description="Helical" evidence="7">
    <location>
        <begin position="229"/>
        <end position="254"/>
    </location>
</feature>
<dbReference type="EMBL" id="BAAAFG010000015">
    <property type="protein sequence ID" value="GAA0872606.1"/>
    <property type="molecule type" value="Genomic_DNA"/>
</dbReference>